<dbReference type="Proteomes" id="UP001431783">
    <property type="component" value="Unassembled WGS sequence"/>
</dbReference>
<accession>A0AAW1ULI8</accession>
<name>A0AAW1ULI8_9CUCU</name>
<proteinExistence type="predicted"/>
<evidence type="ECO:0000313" key="2">
    <source>
        <dbReference type="Proteomes" id="UP001431783"/>
    </source>
</evidence>
<dbReference type="AlphaFoldDB" id="A0AAW1ULI8"/>
<keyword evidence="2" id="KW-1185">Reference proteome</keyword>
<evidence type="ECO:0008006" key="3">
    <source>
        <dbReference type="Google" id="ProtNLM"/>
    </source>
</evidence>
<dbReference type="PANTHER" id="PTHR21301">
    <property type="entry name" value="REVERSE TRANSCRIPTASE"/>
    <property type="match status" value="1"/>
</dbReference>
<reference evidence="1 2" key="1">
    <citation type="submission" date="2023-03" db="EMBL/GenBank/DDBJ databases">
        <title>Genome insight into feeding habits of ladybird beetles.</title>
        <authorList>
            <person name="Li H.-S."/>
            <person name="Huang Y.-H."/>
            <person name="Pang H."/>
        </authorList>
    </citation>
    <scope>NUCLEOTIDE SEQUENCE [LARGE SCALE GENOMIC DNA]</scope>
    <source>
        <strain evidence="1">SYSU_2023b</strain>
        <tissue evidence="1">Whole body</tissue>
    </source>
</reference>
<protein>
    <recommendedName>
        <fullName evidence="3">Reverse transcriptase</fullName>
    </recommendedName>
</protein>
<evidence type="ECO:0000313" key="1">
    <source>
        <dbReference type="EMBL" id="KAK9881358.1"/>
    </source>
</evidence>
<comment type="caution">
    <text evidence="1">The sequence shown here is derived from an EMBL/GenBank/DDBJ whole genome shotgun (WGS) entry which is preliminary data.</text>
</comment>
<dbReference type="PANTHER" id="PTHR21301:SF10">
    <property type="entry name" value="REVERSE TRANSCRIPTASE DOMAIN-CONTAINING PROTEIN"/>
    <property type="match status" value="1"/>
</dbReference>
<sequence>MTITPVVSYANSPTYRLASWLNKHLKASIDCNFTQTVNNTVHLVNKIKDKMIPEEAVLISLDVSNLHTNIPTSEVVQIVKSKLLNGSISDIKAEELIKLLNLCLKQNFLSFN</sequence>
<gene>
    <name evidence="1" type="ORF">WA026_015486</name>
</gene>
<dbReference type="EMBL" id="JARQZJ010000068">
    <property type="protein sequence ID" value="KAK9881358.1"/>
    <property type="molecule type" value="Genomic_DNA"/>
</dbReference>
<organism evidence="1 2">
    <name type="scientific">Henosepilachna vigintioctopunctata</name>
    <dbReference type="NCBI Taxonomy" id="420089"/>
    <lineage>
        <taxon>Eukaryota</taxon>
        <taxon>Metazoa</taxon>
        <taxon>Ecdysozoa</taxon>
        <taxon>Arthropoda</taxon>
        <taxon>Hexapoda</taxon>
        <taxon>Insecta</taxon>
        <taxon>Pterygota</taxon>
        <taxon>Neoptera</taxon>
        <taxon>Endopterygota</taxon>
        <taxon>Coleoptera</taxon>
        <taxon>Polyphaga</taxon>
        <taxon>Cucujiformia</taxon>
        <taxon>Coccinelloidea</taxon>
        <taxon>Coccinellidae</taxon>
        <taxon>Epilachninae</taxon>
        <taxon>Epilachnini</taxon>
        <taxon>Henosepilachna</taxon>
    </lineage>
</organism>